<name>A0AB36RU47_NEIME</name>
<reference evidence="1 2" key="1">
    <citation type="journal article" date="2017" name="Clin. Infect. Dis.">
        <title>Increased Risk for Meningococcal Disease among Men who have Sex with Men in the United States, 2012-2015.</title>
        <authorList>
            <person name="Folaranmi T.A."/>
            <person name="Kretz C.B."/>
            <person name="Kamiya H."/>
            <person name="MacNeil J.R."/>
            <person name="Whaley M.J."/>
            <person name="Blain A."/>
            <person name="Antwi M."/>
            <person name="Dorsinville M."/>
            <person name="Pacilli M."/>
            <person name="Smith S."/>
            <person name="Civen R."/>
            <person name="Ngo V."/>
            <person name="Winter K."/>
            <person name="Harriman K."/>
            <person name="Wang X."/>
            <person name="Bowen V.B."/>
            <person name="Patel M."/>
            <person name="Martin S."/>
            <person name="Misegades L."/>
            <person name="Meyer S.A."/>
        </authorList>
    </citation>
    <scope>NUCLEOTIDE SEQUENCE [LARGE SCALE GENOMIC DNA]</scope>
    <source>
        <strain evidence="1 2">M26503</strain>
    </source>
</reference>
<dbReference type="EMBL" id="NTLY01000002">
    <property type="protein sequence ID" value="PBJ88642.1"/>
    <property type="molecule type" value="Genomic_DNA"/>
</dbReference>
<evidence type="ECO:0000313" key="1">
    <source>
        <dbReference type="EMBL" id="PBJ88642.1"/>
    </source>
</evidence>
<dbReference type="Proteomes" id="UP000217930">
    <property type="component" value="Unassembled WGS sequence"/>
</dbReference>
<dbReference type="AlphaFoldDB" id="A0AB36RU47"/>
<comment type="caution">
    <text evidence="1">The sequence shown here is derived from an EMBL/GenBank/DDBJ whole genome shotgun (WGS) entry which is preliminary data.</text>
</comment>
<organism evidence="1 2">
    <name type="scientific">Neisseria meningitidis</name>
    <dbReference type="NCBI Taxonomy" id="487"/>
    <lineage>
        <taxon>Bacteria</taxon>
        <taxon>Pseudomonadati</taxon>
        <taxon>Pseudomonadota</taxon>
        <taxon>Betaproteobacteria</taxon>
        <taxon>Neisseriales</taxon>
        <taxon>Neisseriaceae</taxon>
        <taxon>Neisseria</taxon>
    </lineage>
</organism>
<proteinExistence type="predicted"/>
<protein>
    <submittedName>
        <fullName evidence="1">MafB</fullName>
    </submittedName>
</protein>
<gene>
    <name evidence="1" type="ORF">CNQ34_03705</name>
</gene>
<evidence type="ECO:0000313" key="2">
    <source>
        <dbReference type="Proteomes" id="UP000217930"/>
    </source>
</evidence>
<sequence>MSDTKNGWLAKDGWVKRVQNVNKIEIHYIENTRTGEKTDFKFIENTRTGEKTDFKFKD</sequence>
<accession>A0AB36RU47</accession>